<evidence type="ECO:0000256" key="1">
    <source>
        <dbReference type="SAM" id="SignalP"/>
    </source>
</evidence>
<protein>
    <submittedName>
        <fullName evidence="2">Uncharacterized protein</fullName>
    </submittedName>
</protein>
<name>A0ABQ0GCE8_9PEZI</name>
<dbReference type="InterPro" id="IPR045690">
    <property type="entry name" value="DUF6055"/>
</dbReference>
<dbReference type="GeneID" id="98176369"/>
<accession>A0ABQ0GCE8</accession>
<dbReference type="EMBL" id="BAAFSV010000003">
    <property type="protein sequence ID" value="GAB1315416.1"/>
    <property type="molecule type" value="Genomic_DNA"/>
</dbReference>
<organism evidence="2 3">
    <name type="scientific">Madurella fahalii</name>
    <dbReference type="NCBI Taxonomy" id="1157608"/>
    <lineage>
        <taxon>Eukaryota</taxon>
        <taxon>Fungi</taxon>
        <taxon>Dikarya</taxon>
        <taxon>Ascomycota</taxon>
        <taxon>Pezizomycotina</taxon>
        <taxon>Sordariomycetes</taxon>
        <taxon>Sordariomycetidae</taxon>
        <taxon>Sordariales</taxon>
        <taxon>Sordariales incertae sedis</taxon>
        <taxon>Madurella</taxon>
    </lineage>
</organism>
<reference evidence="2 3" key="1">
    <citation type="submission" date="2024-09" db="EMBL/GenBank/DDBJ databases">
        <title>Itraconazole resistance in Madurella fahalii resulting from another homologue of gene encoding cytochrome P450 14-alpha sterol demethylase (CYP51).</title>
        <authorList>
            <person name="Yoshioka I."/>
            <person name="Fahal A.H."/>
            <person name="Kaneko S."/>
            <person name="Yaguchi T."/>
        </authorList>
    </citation>
    <scope>NUCLEOTIDE SEQUENCE [LARGE SCALE GENOMIC DNA]</scope>
    <source>
        <strain evidence="2 3">IFM 68171</strain>
    </source>
</reference>
<feature type="chain" id="PRO_5046769539" evidence="1">
    <location>
        <begin position="22"/>
        <end position="432"/>
    </location>
</feature>
<proteinExistence type="predicted"/>
<keyword evidence="1" id="KW-0732">Signal</keyword>
<comment type="caution">
    <text evidence="2">The sequence shown here is derived from an EMBL/GenBank/DDBJ whole genome shotgun (WGS) entry which is preliminary data.</text>
</comment>
<dbReference type="RefSeq" id="XP_070917147.1">
    <property type="nucleotide sequence ID" value="XM_071061046.1"/>
</dbReference>
<dbReference type="Proteomes" id="UP001628179">
    <property type="component" value="Unassembled WGS sequence"/>
</dbReference>
<gene>
    <name evidence="2" type="ORF">MFIFM68171_05626</name>
</gene>
<keyword evidence="3" id="KW-1185">Reference proteome</keyword>
<dbReference type="Pfam" id="PF19527">
    <property type="entry name" value="DUF6055"/>
    <property type="match status" value="2"/>
</dbReference>
<evidence type="ECO:0000313" key="2">
    <source>
        <dbReference type="EMBL" id="GAB1315416.1"/>
    </source>
</evidence>
<sequence length="432" mass="46782">MRWLVESIALTSGLVVSATAAAVLAPAAVAAPPEDFLPNPAVGPGGSRYKDYPHFRVYNAQSDTVADNCVRPLEAAYQCFVVDLHWRSPGLSYHSESEDGPYYKLNVYRTDTPGTGAAATTGLDTRAGLSFLNIGTAYMTEPGVTVHEFGHALTYAAHWWIDQTRTGAWWETIAQWVADTYLTDPVCDPARRRANLAPGNTLFVPRKVIGDSYLPIVDGSRGTGNYYEAWPFFTFLVHNPDNYPGMGAAIFPNIWTKYMRNSNETPLHVLERLAAPSTRIQAIVGRYWARMAYVDLAHPKMQAAFEAQRRNINYANLDPAGPSGTYRVKPARAPRYMGANIIPLRVTGGVVNVTVTASSAFTATLAVKAASGGVRYVDLPNGVGGAAVAGGEEVSLVVANTPDQLLMFDPFQLSAEATRGLNYQVRLTGATA</sequence>
<feature type="signal peptide" evidence="1">
    <location>
        <begin position="1"/>
        <end position="21"/>
    </location>
</feature>
<evidence type="ECO:0000313" key="3">
    <source>
        <dbReference type="Proteomes" id="UP001628179"/>
    </source>
</evidence>